<feature type="signal peptide" evidence="3">
    <location>
        <begin position="1"/>
        <end position="17"/>
    </location>
</feature>
<keyword evidence="6" id="KW-1185">Reference proteome</keyword>
<sequence>MFKVVVFITACLIGAHGQAEFDPKKKDYCKITCQKNVHPGCNCTRVGNRLELGLKQHAEFRQIILDLHNRARNLVASGNETRGELTSASNMMALSYSLELEYFARCYMRNRFNGDRYMGNCIVMENGLKAGQNVIGAKGNQSTINWVTNMFKEWMAEVTLINKTHIDSFFEPSPNEKDFRDFTQIMWATVNEIGCARLYTPDTNKLKYVKPYVSALICNYGITILKDKNLAPNTPGQPVFKRGPPCSDCPEKLKCNQKYPSLCGEIAAIPTSPPYDLDISEGVTIKKFKSLTLLVVTISLSFLL</sequence>
<dbReference type="Pfam" id="PF00188">
    <property type="entry name" value="CAP"/>
    <property type="match status" value="1"/>
</dbReference>
<comment type="subcellular location">
    <subcellularLocation>
        <location evidence="1">Secreted</location>
    </subcellularLocation>
</comment>
<gene>
    <name evidence="5" type="primary">AUGUSTUS-3.0.2_12915</name>
    <name evidence="5" type="ORF">TcasGA2_TC012915</name>
</gene>
<protein>
    <submittedName>
        <fullName evidence="5">CRISP/Allergen/PR-1-like Protein</fullName>
    </submittedName>
</protein>
<evidence type="ECO:0000256" key="3">
    <source>
        <dbReference type="SAM" id="SignalP"/>
    </source>
</evidence>
<evidence type="ECO:0000313" key="6">
    <source>
        <dbReference type="Proteomes" id="UP000007266"/>
    </source>
</evidence>
<reference evidence="5 6" key="1">
    <citation type="journal article" date="2008" name="Nature">
        <title>The genome of the model beetle and pest Tribolium castaneum.</title>
        <authorList>
            <consortium name="Tribolium Genome Sequencing Consortium"/>
            <person name="Richards S."/>
            <person name="Gibbs R.A."/>
            <person name="Weinstock G.M."/>
            <person name="Brown S.J."/>
            <person name="Denell R."/>
            <person name="Beeman R.W."/>
            <person name="Gibbs R."/>
            <person name="Beeman R.W."/>
            <person name="Brown S.J."/>
            <person name="Bucher G."/>
            <person name="Friedrich M."/>
            <person name="Grimmelikhuijzen C.J."/>
            <person name="Klingler M."/>
            <person name="Lorenzen M."/>
            <person name="Richards S."/>
            <person name="Roth S."/>
            <person name="Schroder R."/>
            <person name="Tautz D."/>
            <person name="Zdobnov E.M."/>
            <person name="Muzny D."/>
            <person name="Gibbs R.A."/>
            <person name="Weinstock G.M."/>
            <person name="Attaway T."/>
            <person name="Bell S."/>
            <person name="Buhay C.J."/>
            <person name="Chandrabose M.N."/>
            <person name="Chavez D."/>
            <person name="Clerk-Blankenburg K.P."/>
            <person name="Cree A."/>
            <person name="Dao M."/>
            <person name="Davis C."/>
            <person name="Chacko J."/>
            <person name="Dinh H."/>
            <person name="Dugan-Rocha S."/>
            <person name="Fowler G."/>
            <person name="Garner T.T."/>
            <person name="Garnes J."/>
            <person name="Gnirke A."/>
            <person name="Hawes A."/>
            <person name="Hernandez J."/>
            <person name="Hines S."/>
            <person name="Holder M."/>
            <person name="Hume J."/>
            <person name="Jhangiani S.N."/>
            <person name="Joshi V."/>
            <person name="Khan Z.M."/>
            <person name="Jackson L."/>
            <person name="Kovar C."/>
            <person name="Kowis A."/>
            <person name="Lee S."/>
            <person name="Lewis L.R."/>
            <person name="Margolis J."/>
            <person name="Morgan M."/>
            <person name="Nazareth L.V."/>
            <person name="Nguyen N."/>
            <person name="Okwuonu G."/>
            <person name="Parker D."/>
            <person name="Richards S."/>
            <person name="Ruiz S.J."/>
            <person name="Santibanez J."/>
            <person name="Savard J."/>
            <person name="Scherer S.E."/>
            <person name="Schneider B."/>
            <person name="Sodergren E."/>
            <person name="Tautz D."/>
            <person name="Vattahil S."/>
            <person name="Villasana D."/>
            <person name="White C.S."/>
            <person name="Wright R."/>
            <person name="Park Y."/>
            <person name="Beeman R.W."/>
            <person name="Lord J."/>
            <person name="Oppert B."/>
            <person name="Lorenzen M."/>
            <person name="Brown S."/>
            <person name="Wang L."/>
            <person name="Savard J."/>
            <person name="Tautz D."/>
            <person name="Richards S."/>
            <person name="Weinstock G."/>
            <person name="Gibbs R.A."/>
            <person name="Liu Y."/>
            <person name="Worley K."/>
            <person name="Weinstock G."/>
            <person name="Elsik C.G."/>
            <person name="Reese J.T."/>
            <person name="Elhaik E."/>
            <person name="Landan G."/>
            <person name="Graur D."/>
            <person name="Arensburger P."/>
            <person name="Atkinson P."/>
            <person name="Beeman R.W."/>
            <person name="Beidler J."/>
            <person name="Brown S.J."/>
            <person name="Demuth J.P."/>
            <person name="Drury D.W."/>
            <person name="Du Y.Z."/>
            <person name="Fujiwara H."/>
            <person name="Lorenzen M."/>
            <person name="Maselli V."/>
            <person name="Osanai M."/>
            <person name="Park Y."/>
            <person name="Robertson H.M."/>
            <person name="Tu Z."/>
            <person name="Wang J.J."/>
            <person name="Wang S."/>
            <person name="Richards S."/>
            <person name="Song H."/>
            <person name="Zhang L."/>
            <person name="Sodergren E."/>
            <person name="Werner D."/>
            <person name="Stanke M."/>
            <person name="Morgenstern B."/>
            <person name="Solovyev V."/>
            <person name="Kosarev P."/>
            <person name="Brown G."/>
            <person name="Chen H.C."/>
            <person name="Ermolaeva O."/>
            <person name="Hlavina W."/>
            <person name="Kapustin Y."/>
            <person name="Kiryutin B."/>
            <person name="Kitts P."/>
            <person name="Maglott D."/>
            <person name="Pruitt K."/>
            <person name="Sapojnikov V."/>
            <person name="Souvorov A."/>
            <person name="Mackey A.J."/>
            <person name="Waterhouse R.M."/>
            <person name="Wyder S."/>
            <person name="Zdobnov E.M."/>
            <person name="Zdobnov E.M."/>
            <person name="Wyder S."/>
            <person name="Kriventseva E.V."/>
            <person name="Kadowaki T."/>
            <person name="Bork P."/>
            <person name="Aranda M."/>
            <person name="Bao R."/>
            <person name="Beermann A."/>
            <person name="Berns N."/>
            <person name="Bolognesi R."/>
            <person name="Bonneton F."/>
            <person name="Bopp D."/>
            <person name="Brown S.J."/>
            <person name="Bucher G."/>
            <person name="Butts T."/>
            <person name="Chaumot A."/>
            <person name="Denell R.E."/>
            <person name="Ferrier D.E."/>
            <person name="Friedrich M."/>
            <person name="Gordon C.M."/>
            <person name="Jindra M."/>
            <person name="Klingler M."/>
            <person name="Lan Q."/>
            <person name="Lattorff H.M."/>
            <person name="Laudet V."/>
            <person name="von Levetsow C."/>
            <person name="Liu Z."/>
            <person name="Lutz R."/>
            <person name="Lynch J.A."/>
            <person name="da Fonseca R.N."/>
            <person name="Posnien N."/>
            <person name="Reuter R."/>
            <person name="Roth S."/>
            <person name="Savard J."/>
            <person name="Schinko J.B."/>
            <person name="Schmitt C."/>
            <person name="Schoppmeier M."/>
            <person name="Schroder R."/>
            <person name="Shippy T.D."/>
            <person name="Simonnet F."/>
            <person name="Marques-Souza H."/>
            <person name="Tautz D."/>
            <person name="Tomoyasu Y."/>
            <person name="Trauner J."/>
            <person name="Van der Zee M."/>
            <person name="Vervoort M."/>
            <person name="Wittkopp N."/>
            <person name="Wimmer E.A."/>
            <person name="Yang X."/>
            <person name="Jones A.K."/>
            <person name="Sattelle D.B."/>
            <person name="Ebert P.R."/>
            <person name="Nelson D."/>
            <person name="Scott J.G."/>
            <person name="Beeman R.W."/>
            <person name="Muthukrishnan S."/>
            <person name="Kramer K.J."/>
            <person name="Arakane Y."/>
            <person name="Beeman R.W."/>
            <person name="Zhu Q."/>
            <person name="Hogenkamp D."/>
            <person name="Dixit R."/>
            <person name="Oppert B."/>
            <person name="Jiang H."/>
            <person name="Zou Z."/>
            <person name="Marshall J."/>
            <person name="Elpidina E."/>
            <person name="Vinokurov K."/>
            <person name="Oppert C."/>
            <person name="Zou Z."/>
            <person name="Evans J."/>
            <person name="Lu Z."/>
            <person name="Zhao P."/>
            <person name="Sumathipala N."/>
            <person name="Altincicek B."/>
            <person name="Vilcinskas A."/>
            <person name="Williams M."/>
            <person name="Hultmark D."/>
            <person name="Hetru C."/>
            <person name="Jiang H."/>
            <person name="Grimmelikhuijzen C.J."/>
            <person name="Hauser F."/>
            <person name="Cazzamali G."/>
            <person name="Williamson M."/>
            <person name="Park Y."/>
            <person name="Li B."/>
            <person name="Tanaka Y."/>
            <person name="Predel R."/>
            <person name="Neupert S."/>
            <person name="Schachtner J."/>
            <person name="Verleyen P."/>
            <person name="Raible F."/>
            <person name="Bork P."/>
            <person name="Friedrich M."/>
            <person name="Walden K.K."/>
            <person name="Robertson H.M."/>
            <person name="Angeli S."/>
            <person name="Foret S."/>
            <person name="Bucher G."/>
            <person name="Schuetz S."/>
            <person name="Maleszka R."/>
            <person name="Wimmer E.A."/>
            <person name="Beeman R.W."/>
            <person name="Lorenzen M."/>
            <person name="Tomoyasu Y."/>
            <person name="Miller S.C."/>
            <person name="Grossmann D."/>
            <person name="Bucher G."/>
        </authorList>
    </citation>
    <scope>NUCLEOTIDE SEQUENCE [LARGE SCALE GENOMIC DNA]</scope>
    <source>
        <strain evidence="5 6">Georgia GA2</strain>
    </source>
</reference>
<dbReference type="SUPFAM" id="SSF55797">
    <property type="entry name" value="PR-1-like"/>
    <property type="match status" value="1"/>
</dbReference>
<dbReference type="PhylomeDB" id="D6WC22"/>
<dbReference type="Gene3D" id="3.40.33.10">
    <property type="entry name" value="CAP"/>
    <property type="match status" value="1"/>
</dbReference>
<dbReference type="InterPro" id="IPR035940">
    <property type="entry name" value="CAP_sf"/>
</dbReference>
<dbReference type="Proteomes" id="UP000007266">
    <property type="component" value="Linkage group 2"/>
</dbReference>
<evidence type="ECO:0000259" key="4">
    <source>
        <dbReference type="SMART" id="SM00198"/>
    </source>
</evidence>
<reference evidence="5 6" key="2">
    <citation type="journal article" date="2010" name="Nucleic Acids Res.">
        <title>BeetleBase in 2010: revisions to provide comprehensive genomic information for Tribolium castaneum.</title>
        <authorList>
            <person name="Kim H.S."/>
            <person name="Murphy T."/>
            <person name="Xia J."/>
            <person name="Caragea D."/>
            <person name="Park Y."/>
            <person name="Beeman R.W."/>
            <person name="Lorenzen M.D."/>
            <person name="Butcher S."/>
            <person name="Manak J.R."/>
            <person name="Brown S.J."/>
        </authorList>
    </citation>
    <scope>GENOME REANNOTATION</scope>
    <source>
        <strain evidence="5 6">Georgia GA2</strain>
    </source>
</reference>
<dbReference type="eggNOG" id="KOG3017">
    <property type="taxonomic scope" value="Eukaryota"/>
</dbReference>
<keyword evidence="3" id="KW-0732">Signal</keyword>
<dbReference type="InterPro" id="IPR001283">
    <property type="entry name" value="CRISP-related"/>
</dbReference>
<dbReference type="EMBL" id="KQ971309">
    <property type="protein sequence ID" value="EEZ99134.1"/>
    <property type="molecule type" value="Genomic_DNA"/>
</dbReference>
<dbReference type="GO" id="GO:0005615">
    <property type="term" value="C:extracellular space"/>
    <property type="evidence" value="ECO:0000318"/>
    <property type="project" value="GO_Central"/>
</dbReference>
<feature type="chain" id="PRO_5003089212" evidence="3">
    <location>
        <begin position="18"/>
        <end position="304"/>
    </location>
</feature>
<proteinExistence type="predicted"/>
<dbReference type="SMART" id="SM00198">
    <property type="entry name" value="SCP"/>
    <property type="match status" value="1"/>
</dbReference>
<dbReference type="InterPro" id="IPR014044">
    <property type="entry name" value="CAP_dom"/>
</dbReference>
<dbReference type="STRING" id="7070.D6WC22"/>
<dbReference type="PANTHER" id="PTHR10334">
    <property type="entry name" value="CYSTEINE-RICH SECRETORY PROTEIN-RELATED"/>
    <property type="match status" value="1"/>
</dbReference>
<dbReference type="KEGG" id="tca:103314675"/>
<organism evidence="5 6">
    <name type="scientific">Tribolium castaneum</name>
    <name type="common">Red flour beetle</name>
    <dbReference type="NCBI Taxonomy" id="7070"/>
    <lineage>
        <taxon>Eukaryota</taxon>
        <taxon>Metazoa</taxon>
        <taxon>Ecdysozoa</taxon>
        <taxon>Arthropoda</taxon>
        <taxon>Hexapoda</taxon>
        <taxon>Insecta</taxon>
        <taxon>Pterygota</taxon>
        <taxon>Neoptera</taxon>
        <taxon>Endopterygota</taxon>
        <taxon>Coleoptera</taxon>
        <taxon>Polyphaga</taxon>
        <taxon>Cucujiformia</taxon>
        <taxon>Tenebrionidae</taxon>
        <taxon>Tenebrionidae incertae sedis</taxon>
        <taxon>Tribolium</taxon>
    </lineage>
</organism>
<evidence type="ECO:0000313" key="5">
    <source>
        <dbReference type="EMBL" id="EEZ99134.1"/>
    </source>
</evidence>
<keyword evidence="2" id="KW-0964">Secreted</keyword>
<evidence type="ECO:0000256" key="2">
    <source>
        <dbReference type="ARBA" id="ARBA00022525"/>
    </source>
</evidence>
<dbReference type="AlphaFoldDB" id="D6WC22"/>
<accession>D6WC22</accession>
<dbReference type="OrthoDB" id="414826at2759"/>
<name>D6WC22_TRICA</name>
<feature type="domain" description="SCP" evidence="4">
    <location>
        <begin position="59"/>
        <end position="221"/>
    </location>
</feature>
<evidence type="ECO:0000256" key="1">
    <source>
        <dbReference type="ARBA" id="ARBA00004613"/>
    </source>
</evidence>
<dbReference type="HOGENOM" id="CLU_061271_0_0_1"/>
<dbReference type="CDD" id="cd05380">
    <property type="entry name" value="CAP_euk"/>
    <property type="match status" value="1"/>
</dbReference>